<feature type="domain" description="ATPase AAA-type core" evidence="1">
    <location>
        <begin position="35"/>
        <end position="147"/>
    </location>
</feature>
<proteinExistence type="predicted"/>
<dbReference type="CDD" id="cd00009">
    <property type="entry name" value="AAA"/>
    <property type="match status" value="1"/>
</dbReference>
<accession>A0A7J9NVM3</accession>
<dbReference type="SUPFAM" id="SSF52540">
    <property type="entry name" value="P-loop containing nucleoside triphosphate hydrolases"/>
    <property type="match status" value="1"/>
</dbReference>
<dbReference type="EMBL" id="JACDUH010000003">
    <property type="protein sequence ID" value="MBA2851728.1"/>
    <property type="molecule type" value="Genomic_DNA"/>
</dbReference>
<dbReference type="Gene3D" id="3.40.50.300">
    <property type="entry name" value="P-loop containing nucleotide triphosphate hydrolases"/>
    <property type="match status" value="1"/>
</dbReference>
<dbReference type="InterPro" id="IPR003959">
    <property type="entry name" value="ATPase_AAA_core"/>
</dbReference>
<dbReference type="GO" id="GO:0016887">
    <property type="term" value="F:ATP hydrolysis activity"/>
    <property type="evidence" value="ECO:0007669"/>
    <property type="project" value="InterPro"/>
</dbReference>
<name>A0A7J9NVM3_METMI</name>
<dbReference type="GO" id="GO:0005524">
    <property type="term" value="F:ATP binding"/>
    <property type="evidence" value="ECO:0007669"/>
    <property type="project" value="InterPro"/>
</dbReference>
<dbReference type="AlphaFoldDB" id="A0A7J9NVM3"/>
<comment type="caution">
    <text evidence="2">The sequence shown here is derived from an EMBL/GenBank/DDBJ whole genome shotgun (WGS) entry which is preliminary data.</text>
</comment>
<evidence type="ECO:0000259" key="1">
    <source>
        <dbReference type="Pfam" id="PF00004"/>
    </source>
</evidence>
<protein>
    <recommendedName>
        <fullName evidence="1">ATPase AAA-type core domain-containing protein</fullName>
    </recommendedName>
</protein>
<organism evidence="2 3">
    <name type="scientific">Methanococcus maripaludis</name>
    <name type="common">Methanococcus deltae</name>
    <dbReference type="NCBI Taxonomy" id="39152"/>
    <lineage>
        <taxon>Archaea</taxon>
        <taxon>Methanobacteriati</taxon>
        <taxon>Methanobacteriota</taxon>
        <taxon>Methanomada group</taxon>
        <taxon>Methanococci</taxon>
        <taxon>Methanococcales</taxon>
        <taxon>Methanococcaceae</taxon>
        <taxon>Methanococcus</taxon>
    </lineage>
</organism>
<gene>
    <name evidence="2" type="ORF">HNP86_001887</name>
</gene>
<evidence type="ECO:0000313" key="2">
    <source>
        <dbReference type="EMBL" id="MBA2851728.1"/>
    </source>
</evidence>
<sequence>MMVSRTEAVTLLDVIKETNEHHVSNNDNEACKVPYISGPPGIGKSALVRNYGKTLDLPYNRISLTSLEYYELKGLLYPNTDKTVDILPLNIFPPQRCFLFIDELNAADVTIQKVLLDLFHERRINSFSLDPNTFIVSAGNRPDDVPEMCDLIKPLADRCREIRLTNTLEDALLYLKTISHTMYVAMIANKDVLRRILNNGDPVTFRNFTYTSYIVNQYATTQNNRYKVTLDWYLGKELTDVILTASCKRECISSMSTVEKICTLYEMVVNNNAYSDEELKTARGYLNDYEFLTVGLYCKANGTIDKLHEFNEKVI</sequence>
<dbReference type="Pfam" id="PF00004">
    <property type="entry name" value="AAA"/>
    <property type="match status" value="1"/>
</dbReference>
<dbReference type="RefSeq" id="WP_181501551.1">
    <property type="nucleotide sequence ID" value="NZ_JACDUH010000003.1"/>
</dbReference>
<dbReference type="InterPro" id="IPR027417">
    <property type="entry name" value="P-loop_NTPase"/>
</dbReference>
<evidence type="ECO:0000313" key="3">
    <source>
        <dbReference type="Proteomes" id="UP000564425"/>
    </source>
</evidence>
<reference evidence="2 3" key="1">
    <citation type="submission" date="2020-07" db="EMBL/GenBank/DDBJ databases">
        <title>Genomic Encyclopedia of Type Strains, Phase IV (KMG-V): Genome sequencing to study the core and pangenomes of soil and plant-associated prokaryotes.</title>
        <authorList>
            <person name="Whitman W."/>
        </authorList>
    </citation>
    <scope>NUCLEOTIDE SEQUENCE [LARGE SCALE GENOMIC DNA]</scope>
    <source>
        <strain evidence="2 3">A1</strain>
    </source>
</reference>
<dbReference type="Proteomes" id="UP000564425">
    <property type="component" value="Unassembled WGS sequence"/>
</dbReference>